<evidence type="ECO:0000256" key="1">
    <source>
        <dbReference type="ARBA" id="ARBA00004442"/>
    </source>
</evidence>
<evidence type="ECO:0000256" key="4">
    <source>
        <dbReference type="ARBA" id="ARBA00023136"/>
    </source>
</evidence>
<name>A0A7K0HS34_PARDI</name>
<dbReference type="Proteomes" id="UP000441358">
    <property type="component" value="Unassembled WGS sequence"/>
</dbReference>
<evidence type="ECO:0000256" key="2">
    <source>
        <dbReference type="ARBA" id="ARBA00006275"/>
    </source>
</evidence>
<feature type="domain" description="RagB/SusD" evidence="6">
    <location>
        <begin position="282"/>
        <end position="343"/>
    </location>
</feature>
<dbReference type="SUPFAM" id="SSF48452">
    <property type="entry name" value="TPR-like"/>
    <property type="match status" value="1"/>
</dbReference>
<comment type="similarity">
    <text evidence="2">Belongs to the SusD family.</text>
</comment>
<gene>
    <name evidence="8" type="ORF">GKD66_23430</name>
</gene>
<dbReference type="EMBL" id="WKMC01000191">
    <property type="protein sequence ID" value="MRZ53096.1"/>
    <property type="molecule type" value="Genomic_DNA"/>
</dbReference>
<sequence length="348" mass="39243">MNIYKLLLLLVIGFSSCESQILDLDSLTEPVDDIFYKNEEELNLALNGAYNSMRLTTDYKVPLMMAMDNGSTDLGVSRGVCSALMNQGQGTQAPTDGAFLTIYSNFYTGIARTNALLENMVRAKDVVPETKYNQIEAQALFIRAFHYMYLTELWGDVPFLDKVIKTPEEGMIPREEKKVIVDRILADLEKAAEVLPYKWEGEPERITKGAVLGLHARISLYNGYYEKAAASAKKIMDNEQAFGYKLHSNYGELFQLAGQSSEEIMLIMPFQYEYYTTQFSVTQGSRNKGSVSVMVPTQSMVDSYECIDGKTIDKSALYSPKHPFENRDPRLKASIITPQSEWAGMIFE</sequence>
<dbReference type="Gene3D" id="1.25.40.390">
    <property type="match status" value="1"/>
</dbReference>
<keyword evidence="4" id="KW-0472">Membrane</keyword>
<protein>
    <submittedName>
        <fullName evidence="8">RagB/SusD family nutrient uptake outer membrane protein</fullName>
    </submittedName>
</protein>
<dbReference type="RefSeq" id="WP_154399287.1">
    <property type="nucleotide sequence ID" value="NZ_WKMC01000191.1"/>
</dbReference>
<dbReference type="AlphaFoldDB" id="A0A7K0HS34"/>
<keyword evidence="5" id="KW-0998">Cell outer membrane</keyword>
<evidence type="ECO:0000259" key="6">
    <source>
        <dbReference type="Pfam" id="PF07980"/>
    </source>
</evidence>
<reference evidence="8 9" key="1">
    <citation type="journal article" date="2019" name="Nat. Med.">
        <title>A library of human gut bacterial isolates paired with longitudinal multiomics data enables mechanistic microbiome research.</title>
        <authorList>
            <person name="Poyet M."/>
            <person name="Groussin M."/>
            <person name="Gibbons S.M."/>
            <person name="Avila-Pacheco J."/>
            <person name="Jiang X."/>
            <person name="Kearney S.M."/>
            <person name="Perrotta A.R."/>
            <person name="Berdy B."/>
            <person name="Zhao S."/>
            <person name="Lieberman T.D."/>
            <person name="Swanson P.K."/>
            <person name="Smith M."/>
            <person name="Roesemann S."/>
            <person name="Alexander J.E."/>
            <person name="Rich S.A."/>
            <person name="Livny J."/>
            <person name="Vlamakis H."/>
            <person name="Clish C."/>
            <person name="Bullock K."/>
            <person name="Deik A."/>
            <person name="Scott J."/>
            <person name="Pierce K.A."/>
            <person name="Xavier R.J."/>
            <person name="Alm E.J."/>
        </authorList>
    </citation>
    <scope>NUCLEOTIDE SEQUENCE [LARGE SCALE GENOMIC DNA]</scope>
    <source>
        <strain evidence="8 9">BIOML-A32</strain>
    </source>
</reference>
<comment type="subcellular location">
    <subcellularLocation>
        <location evidence="1">Cell outer membrane</location>
    </subcellularLocation>
</comment>
<evidence type="ECO:0000259" key="7">
    <source>
        <dbReference type="Pfam" id="PF14322"/>
    </source>
</evidence>
<proteinExistence type="inferred from homology"/>
<dbReference type="Pfam" id="PF07980">
    <property type="entry name" value="SusD_RagB"/>
    <property type="match status" value="1"/>
</dbReference>
<accession>A0A7K0HS34</accession>
<dbReference type="GO" id="GO:0009279">
    <property type="term" value="C:cell outer membrane"/>
    <property type="evidence" value="ECO:0007669"/>
    <property type="project" value="UniProtKB-SubCell"/>
</dbReference>
<comment type="caution">
    <text evidence="8">The sequence shown here is derived from an EMBL/GenBank/DDBJ whole genome shotgun (WGS) entry which is preliminary data.</text>
</comment>
<dbReference type="InterPro" id="IPR033985">
    <property type="entry name" value="SusD-like_N"/>
</dbReference>
<feature type="domain" description="SusD-like N-terminal" evidence="7">
    <location>
        <begin position="90"/>
        <end position="220"/>
    </location>
</feature>
<dbReference type="InterPro" id="IPR012944">
    <property type="entry name" value="SusD_RagB_dom"/>
</dbReference>
<evidence type="ECO:0000313" key="8">
    <source>
        <dbReference type="EMBL" id="MRZ53096.1"/>
    </source>
</evidence>
<dbReference type="InterPro" id="IPR011990">
    <property type="entry name" value="TPR-like_helical_dom_sf"/>
</dbReference>
<dbReference type="Pfam" id="PF14322">
    <property type="entry name" value="SusD-like_3"/>
    <property type="match status" value="1"/>
</dbReference>
<organism evidence="8 9">
    <name type="scientific">Parabacteroides distasonis</name>
    <dbReference type="NCBI Taxonomy" id="823"/>
    <lineage>
        <taxon>Bacteria</taxon>
        <taxon>Pseudomonadati</taxon>
        <taxon>Bacteroidota</taxon>
        <taxon>Bacteroidia</taxon>
        <taxon>Bacteroidales</taxon>
        <taxon>Tannerellaceae</taxon>
        <taxon>Parabacteroides</taxon>
    </lineage>
</organism>
<evidence type="ECO:0000256" key="5">
    <source>
        <dbReference type="ARBA" id="ARBA00023237"/>
    </source>
</evidence>
<feature type="non-terminal residue" evidence="8">
    <location>
        <position position="348"/>
    </location>
</feature>
<dbReference type="PROSITE" id="PS51257">
    <property type="entry name" value="PROKAR_LIPOPROTEIN"/>
    <property type="match status" value="1"/>
</dbReference>
<evidence type="ECO:0000256" key="3">
    <source>
        <dbReference type="ARBA" id="ARBA00022729"/>
    </source>
</evidence>
<evidence type="ECO:0000313" key="9">
    <source>
        <dbReference type="Proteomes" id="UP000441358"/>
    </source>
</evidence>
<keyword evidence="3" id="KW-0732">Signal</keyword>